<dbReference type="VEuPathDB" id="FungiDB:GMDG_01610"/>
<dbReference type="GeneID" id="36288145"/>
<sequence>MFCSSLRKRPQWEPVPSNLLSIPAPKWQEKTLNTHDIAVPIYGSGEHQHPMRFLLLSASDLDTQEGVVERVERLSLFNGGQYVGIVFLLKEKDGKNGFTAYIKLQTILLDLRLEVSIIPLNSLRALSMAIFVCQRQILQSKPIIVPVSPVTILSHCSARGQLQEHTKNVLSDMFHGFSELAVAATAADGQNAIKEYVPDKGQAEQAIEFWLCEYVVE</sequence>
<protein>
    <submittedName>
        <fullName evidence="1">Uncharacterized protein</fullName>
    </submittedName>
</protein>
<proteinExistence type="predicted"/>
<dbReference type="Proteomes" id="UP000077154">
    <property type="component" value="Unassembled WGS sequence"/>
</dbReference>
<dbReference type="EMBL" id="KV441396">
    <property type="protein sequence ID" value="OAF58494.1"/>
    <property type="molecule type" value="Genomic_DNA"/>
</dbReference>
<gene>
    <name evidence="1" type="ORF">VC83_05078</name>
</gene>
<dbReference type="RefSeq" id="XP_024323779.1">
    <property type="nucleotide sequence ID" value="XM_024468703.1"/>
</dbReference>
<dbReference type="eggNOG" id="ENOG502SYS1">
    <property type="taxonomic scope" value="Eukaryota"/>
</dbReference>
<evidence type="ECO:0000313" key="1">
    <source>
        <dbReference type="EMBL" id="OAF58494.1"/>
    </source>
</evidence>
<dbReference type="OrthoDB" id="2129069at2759"/>
<accession>A0A177ABG4</accession>
<reference evidence="1" key="1">
    <citation type="submission" date="2016-03" db="EMBL/GenBank/DDBJ databases">
        <title>Updated assembly of Pseudogymnoascus destructans, the fungus causing white-nose syndrome of bats.</title>
        <authorList>
            <person name="Palmer J.M."/>
            <person name="Drees K.P."/>
            <person name="Foster J.T."/>
            <person name="Lindner D.L."/>
        </authorList>
    </citation>
    <scope>NUCLEOTIDE SEQUENCE [LARGE SCALE GENOMIC DNA]</scope>
    <source>
        <strain evidence="1">20631-21</strain>
    </source>
</reference>
<name>A0A177ABG4_9PEZI</name>
<organism evidence="1">
    <name type="scientific">Pseudogymnoascus destructans</name>
    <dbReference type="NCBI Taxonomy" id="655981"/>
    <lineage>
        <taxon>Eukaryota</taxon>
        <taxon>Fungi</taxon>
        <taxon>Dikarya</taxon>
        <taxon>Ascomycota</taxon>
        <taxon>Pezizomycotina</taxon>
        <taxon>Leotiomycetes</taxon>
        <taxon>Thelebolales</taxon>
        <taxon>Thelebolaceae</taxon>
        <taxon>Pseudogymnoascus</taxon>
    </lineage>
</organism>
<dbReference type="AlphaFoldDB" id="A0A177ABG4"/>